<comment type="caution">
    <text evidence="1">The sequence shown here is derived from an EMBL/GenBank/DDBJ whole genome shotgun (WGS) entry which is preliminary data.</text>
</comment>
<evidence type="ECO:0000313" key="2">
    <source>
        <dbReference type="Proteomes" id="UP001307849"/>
    </source>
</evidence>
<protein>
    <submittedName>
        <fullName evidence="1">Uncharacterized protein</fullName>
    </submittedName>
</protein>
<sequence length="72" mass="8098">MVAGVKGNCKDEIPPEITGSAKARKRTQWLEISLAWGTSLFRDLLNIVTRAPRHSKDLHLKTRLGREDQSIS</sequence>
<reference evidence="1 2" key="1">
    <citation type="submission" date="2019-10" db="EMBL/GenBank/DDBJ databases">
        <authorList>
            <person name="Palmer J.M."/>
        </authorList>
    </citation>
    <scope>NUCLEOTIDE SEQUENCE [LARGE SCALE GENOMIC DNA]</scope>
    <source>
        <strain evidence="1 2">TWF506</strain>
    </source>
</reference>
<dbReference type="EMBL" id="JAVHJM010000010">
    <property type="protein sequence ID" value="KAK6503973.1"/>
    <property type="molecule type" value="Genomic_DNA"/>
</dbReference>
<organism evidence="1 2">
    <name type="scientific">Arthrobotrys conoides</name>
    <dbReference type="NCBI Taxonomy" id="74498"/>
    <lineage>
        <taxon>Eukaryota</taxon>
        <taxon>Fungi</taxon>
        <taxon>Dikarya</taxon>
        <taxon>Ascomycota</taxon>
        <taxon>Pezizomycotina</taxon>
        <taxon>Orbiliomycetes</taxon>
        <taxon>Orbiliales</taxon>
        <taxon>Orbiliaceae</taxon>
        <taxon>Arthrobotrys</taxon>
    </lineage>
</organism>
<name>A0AAN8MZ37_9PEZI</name>
<dbReference type="Proteomes" id="UP001307849">
    <property type="component" value="Unassembled WGS sequence"/>
</dbReference>
<evidence type="ECO:0000313" key="1">
    <source>
        <dbReference type="EMBL" id="KAK6503973.1"/>
    </source>
</evidence>
<keyword evidence="2" id="KW-1185">Reference proteome</keyword>
<dbReference type="AlphaFoldDB" id="A0AAN8MZ37"/>
<accession>A0AAN8MZ37</accession>
<proteinExistence type="predicted"/>
<gene>
    <name evidence="1" type="ORF">TWF506_002190</name>
</gene>